<dbReference type="AlphaFoldDB" id="A0A2G9HE36"/>
<protein>
    <submittedName>
        <fullName evidence="1">Uncharacterized protein</fullName>
    </submittedName>
</protein>
<dbReference type="EMBL" id="NKXS01002016">
    <property type="protein sequence ID" value="PIN15758.1"/>
    <property type="molecule type" value="Genomic_DNA"/>
</dbReference>
<gene>
    <name evidence="1" type="ORF">CDL12_11567</name>
</gene>
<evidence type="ECO:0000313" key="1">
    <source>
        <dbReference type="EMBL" id="PIN15758.1"/>
    </source>
</evidence>
<proteinExistence type="predicted"/>
<dbReference type="OrthoDB" id="1626260at2759"/>
<name>A0A2G9HE36_9LAMI</name>
<dbReference type="Proteomes" id="UP000231279">
    <property type="component" value="Unassembled WGS sequence"/>
</dbReference>
<evidence type="ECO:0000313" key="2">
    <source>
        <dbReference type="Proteomes" id="UP000231279"/>
    </source>
</evidence>
<reference evidence="2" key="1">
    <citation type="journal article" date="2018" name="Gigascience">
        <title>Genome assembly of the Pink Ipe (Handroanthus impetiginosus, Bignoniaceae), a highly valued, ecologically keystone Neotropical timber forest tree.</title>
        <authorList>
            <person name="Silva-Junior O.B."/>
            <person name="Grattapaglia D."/>
            <person name="Novaes E."/>
            <person name="Collevatti R.G."/>
        </authorList>
    </citation>
    <scope>NUCLEOTIDE SEQUENCE [LARGE SCALE GENOMIC DNA]</scope>
    <source>
        <strain evidence="2">cv. UFG-1</strain>
    </source>
</reference>
<comment type="caution">
    <text evidence="1">The sequence shown here is derived from an EMBL/GenBank/DDBJ whole genome shotgun (WGS) entry which is preliminary data.</text>
</comment>
<dbReference type="PANTHER" id="PTHR48137">
    <property type="match status" value="1"/>
</dbReference>
<sequence length="42" mass="4904">MMSPVLSEILLSGFTGNSTLRRRSHLVQSFSVVFLYWFYVFS</sequence>
<accession>A0A2G9HE36</accession>
<keyword evidence="2" id="KW-1185">Reference proteome</keyword>
<organism evidence="1 2">
    <name type="scientific">Handroanthus impetiginosus</name>
    <dbReference type="NCBI Taxonomy" id="429701"/>
    <lineage>
        <taxon>Eukaryota</taxon>
        <taxon>Viridiplantae</taxon>
        <taxon>Streptophyta</taxon>
        <taxon>Embryophyta</taxon>
        <taxon>Tracheophyta</taxon>
        <taxon>Spermatophyta</taxon>
        <taxon>Magnoliopsida</taxon>
        <taxon>eudicotyledons</taxon>
        <taxon>Gunneridae</taxon>
        <taxon>Pentapetalae</taxon>
        <taxon>asterids</taxon>
        <taxon>lamiids</taxon>
        <taxon>Lamiales</taxon>
        <taxon>Bignoniaceae</taxon>
        <taxon>Crescentiina</taxon>
        <taxon>Tabebuia alliance</taxon>
        <taxon>Handroanthus</taxon>
    </lineage>
</organism>